<keyword evidence="1" id="KW-0808">Transferase</keyword>
<dbReference type="InterPro" id="IPR029063">
    <property type="entry name" value="SAM-dependent_MTases_sf"/>
</dbReference>
<dbReference type="SUPFAM" id="SSF53335">
    <property type="entry name" value="S-adenosyl-L-methionine-dependent methyltransferases"/>
    <property type="match status" value="1"/>
</dbReference>
<accession>A0ABW1CFA4</accession>
<proteinExistence type="predicted"/>
<reference evidence="2" key="1">
    <citation type="journal article" date="2019" name="Int. J. Syst. Evol. Microbiol.">
        <title>The Global Catalogue of Microorganisms (GCM) 10K type strain sequencing project: providing services to taxonomists for standard genome sequencing and annotation.</title>
        <authorList>
            <consortium name="The Broad Institute Genomics Platform"/>
            <consortium name="The Broad Institute Genome Sequencing Center for Infectious Disease"/>
            <person name="Wu L."/>
            <person name="Ma J."/>
        </authorList>
    </citation>
    <scope>NUCLEOTIDE SEQUENCE [LARGE SCALE GENOMIC DNA]</scope>
    <source>
        <strain evidence="2">CCUG 53903</strain>
    </source>
</reference>
<evidence type="ECO:0000313" key="1">
    <source>
        <dbReference type="EMBL" id="MFC5824394.1"/>
    </source>
</evidence>
<protein>
    <submittedName>
        <fullName evidence="1">Methyltransferase domain-containing protein</fullName>
    </submittedName>
</protein>
<gene>
    <name evidence="1" type="ORF">ACFPZ3_11090</name>
</gene>
<keyword evidence="2" id="KW-1185">Reference proteome</keyword>
<dbReference type="Pfam" id="PF13489">
    <property type="entry name" value="Methyltransf_23"/>
    <property type="match status" value="1"/>
</dbReference>
<name>A0ABW1CFA4_9ACTN</name>
<evidence type="ECO:0000313" key="2">
    <source>
        <dbReference type="Proteomes" id="UP001596058"/>
    </source>
</evidence>
<dbReference type="CDD" id="cd02440">
    <property type="entry name" value="AdoMet_MTases"/>
    <property type="match status" value="1"/>
</dbReference>
<dbReference type="Proteomes" id="UP001596058">
    <property type="component" value="Unassembled WGS sequence"/>
</dbReference>
<comment type="caution">
    <text evidence="1">The sequence shown here is derived from an EMBL/GenBank/DDBJ whole genome shotgun (WGS) entry which is preliminary data.</text>
</comment>
<dbReference type="GO" id="GO:0032259">
    <property type="term" value="P:methylation"/>
    <property type="evidence" value="ECO:0007669"/>
    <property type="project" value="UniProtKB-KW"/>
</dbReference>
<dbReference type="GO" id="GO:0008168">
    <property type="term" value="F:methyltransferase activity"/>
    <property type="evidence" value="ECO:0007669"/>
    <property type="project" value="UniProtKB-KW"/>
</dbReference>
<dbReference type="Gene3D" id="3.40.50.150">
    <property type="entry name" value="Vaccinia Virus protein VP39"/>
    <property type="match status" value="1"/>
</dbReference>
<dbReference type="RefSeq" id="WP_379513917.1">
    <property type="nucleotide sequence ID" value="NZ_JBHSPA010000014.1"/>
</dbReference>
<sequence>MNLATDSDLEQSTVVANRLMNRERRLAGYNRELGVDIAGVLRTTKTRPARWLDLCCGSATALAEAAHLLGDDVEITGVDLVDFFACPPNPPRLHLITASATTWHPASTAPDPGTELAATTASGLATAHPDAPYDLITCVHGLHYLGDKLALLARIPGWLTDDGLFVANFDVHSIRLEDGTPAGRRLTSALRSQGLAYDGRTRRIRCPGRRAINLPYRYLGANDQAGPNYTGQPAVDSHYTEKPIAIPRTGDLS</sequence>
<dbReference type="EMBL" id="JBHSPA010000014">
    <property type="protein sequence ID" value="MFC5824394.1"/>
    <property type="molecule type" value="Genomic_DNA"/>
</dbReference>
<organism evidence="1 2">
    <name type="scientific">Nonomuraea insulae</name>
    <dbReference type="NCBI Taxonomy" id="1616787"/>
    <lineage>
        <taxon>Bacteria</taxon>
        <taxon>Bacillati</taxon>
        <taxon>Actinomycetota</taxon>
        <taxon>Actinomycetes</taxon>
        <taxon>Streptosporangiales</taxon>
        <taxon>Streptosporangiaceae</taxon>
        <taxon>Nonomuraea</taxon>
    </lineage>
</organism>
<keyword evidence="1" id="KW-0489">Methyltransferase</keyword>